<comment type="caution">
    <text evidence="1">The sequence shown here is derived from an EMBL/GenBank/DDBJ whole genome shotgun (WGS) entry which is preliminary data.</text>
</comment>
<dbReference type="AlphaFoldDB" id="A0A5A7PDZ1"/>
<evidence type="ECO:0000313" key="2">
    <source>
        <dbReference type="Proteomes" id="UP000325081"/>
    </source>
</evidence>
<name>A0A5A7PDZ1_STRAF</name>
<feature type="non-terminal residue" evidence="1">
    <location>
        <position position="1"/>
    </location>
</feature>
<reference evidence="2" key="1">
    <citation type="journal article" date="2019" name="Curr. Biol.">
        <title>Genome Sequence of Striga asiatica Provides Insight into the Evolution of Plant Parasitism.</title>
        <authorList>
            <person name="Yoshida S."/>
            <person name="Kim S."/>
            <person name="Wafula E.K."/>
            <person name="Tanskanen J."/>
            <person name="Kim Y.M."/>
            <person name="Honaas L."/>
            <person name="Yang Z."/>
            <person name="Spallek T."/>
            <person name="Conn C.E."/>
            <person name="Ichihashi Y."/>
            <person name="Cheong K."/>
            <person name="Cui S."/>
            <person name="Der J.P."/>
            <person name="Gundlach H."/>
            <person name="Jiao Y."/>
            <person name="Hori C."/>
            <person name="Ishida J.K."/>
            <person name="Kasahara H."/>
            <person name="Kiba T."/>
            <person name="Kim M.S."/>
            <person name="Koo N."/>
            <person name="Laohavisit A."/>
            <person name="Lee Y.H."/>
            <person name="Lumba S."/>
            <person name="McCourt P."/>
            <person name="Mortimer J.C."/>
            <person name="Mutuku J.M."/>
            <person name="Nomura T."/>
            <person name="Sasaki-Sekimoto Y."/>
            <person name="Seto Y."/>
            <person name="Wang Y."/>
            <person name="Wakatake T."/>
            <person name="Sakakibara H."/>
            <person name="Demura T."/>
            <person name="Yamaguchi S."/>
            <person name="Yoneyama K."/>
            <person name="Manabe R.I."/>
            <person name="Nelson D.C."/>
            <person name="Schulman A.H."/>
            <person name="Timko M.P."/>
            <person name="dePamphilis C.W."/>
            <person name="Choi D."/>
            <person name="Shirasu K."/>
        </authorList>
    </citation>
    <scope>NUCLEOTIDE SEQUENCE [LARGE SCALE GENOMIC DNA]</scope>
    <source>
        <strain evidence="2">cv. UVA1</strain>
    </source>
</reference>
<dbReference type="Proteomes" id="UP000325081">
    <property type="component" value="Unassembled WGS sequence"/>
</dbReference>
<keyword evidence="1" id="KW-0696">RNA-directed RNA polymerase</keyword>
<sequence length="111" mass="12651">HIYILFHKTLMHYENPITPHTARLSVATPDMTNIKRKEIMISIARDCALDPTGSVPNRVEVGPRYVAHCVDHHHHNRTPNDTNARECDGPSVDFVDGHRATSREYHEICSD</sequence>
<dbReference type="GO" id="GO:0003968">
    <property type="term" value="F:RNA-directed RNA polymerase activity"/>
    <property type="evidence" value="ECO:0007669"/>
    <property type="project" value="UniProtKB-KW"/>
</dbReference>
<keyword evidence="1" id="KW-0808">Transferase</keyword>
<keyword evidence="2" id="KW-1185">Reference proteome</keyword>
<accession>A0A5A7PDZ1</accession>
<protein>
    <submittedName>
        <fullName evidence="1">RNA-directed RNA polymerase L</fullName>
    </submittedName>
</protein>
<evidence type="ECO:0000313" key="1">
    <source>
        <dbReference type="EMBL" id="GER30726.1"/>
    </source>
</evidence>
<gene>
    <name evidence="1" type="ORF">STAS_06685</name>
</gene>
<keyword evidence="1" id="KW-0548">Nucleotidyltransferase</keyword>
<organism evidence="1 2">
    <name type="scientific">Striga asiatica</name>
    <name type="common">Asiatic witchweed</name>
    <name type="synonym">Buchnera asiatica</name>
    <dbReference type="NCBI Taxonomy" id="4170"/>
    <lineage>
        <taxon>Eukaryota</taxon>
        <taxon>Viridiplantae</taxon>
        <taxon>Streptophyta</taxon>
        <taxon>Embryophyta</taxon>
        <taxon>Tracheophyta</taxon>
        <taxon>Spermatophyta</taxon>
        <taxon>Magnoliopsida</taxon>
        <taxon>eudicotyledons</taxon>
        <taxon>Gunneridae</taxon>
        <taxon>Pentapetalae</taxon>
        <taxon>asterids</taxon>
        <taxon>lamiids</taxon>
        <taxon>Lamiales</taxon>
        <taxon>Orobanchaceae</taxon>
        <taxon>Buchnereae</taxon>
        <taxon>Striga</taxon>
    </lineage>
</organism>
<proteinExistence type="predicted"/>
<dbReference type="EMBL" id="BKCP01004394">
    <property type="protein sequence ID" value="GER30726.1"/>
    <property type="molecule type" value="Genomic_DNA"/>
</dbReference>